<proteinExistence type="predicted"/>
<dbReference type="EMBL" id="JARIHO010000073">
    <property type="protein sequence ID" value="KAJ7312227.1"/>
    <property type="molecule type" value="Genomic_DNA"/>
</dbReference>
<protein>
    <submittedName>
        <fullName evidence="1">Uncharacterized protein</fullName>
    </submittedName>
</protein>
<name>A0AAD7ECP2_9AGAR</name>
<reference evidence="1" key="1">
    <citation type="submission" date="2023-03" db="EMBL/GenBank/DDBJ databases">
        <title>Massive genome expansion in bonnet fungi (Mycena s.s.) driven by repeated elements and novel gene families across ecological guilds.</title>
        <authorList>
            <consortium name="Lawrence Berkeley National Laboratory"/>
            <person name="Harder C.B."/>
            <person name="Miyauchi S."/>
            <person name="Viragh M."/>
            <person name="Kuo A."/>
            <person name="Thoen E."/>
            <person name="Andreopoulos B."/>
            <person name="Lu D."/>
            <person name="Skrede I."/>
            <person name="Drula E."/>
            <person name="Henrissat B."/>
            <person name="Morin E."/>
            <person name="Kohler A."/>
            <person name="Barry K."/>
            <person name="LaButti K."/>
            <person name="Morin E."/>
            <person name="Salamov A."/>
            <person name="Lipzen A."/>
            <person name="Mereny Z."/>
            <person name="Hegedus B."/>
            <person name="Baldrian P."/>
            <person name="Stursova M."/>
            <person name="Weitz H."/>
            <person name="Taylor A."/>
            <person name="Grigoriev I.V."/>
            <person name="Nagy L.G."/>
            <person name="Martin F."/>
            <person name="Kauserud H."/>
        </authorList>
    </citation>
    <scope>NUCLEOTIDE SEQUENCE</scope>
    <source>
        <strain evidence="1">CBHHK002</strain>
    </source>
</reference>
<dbReference type="Proteomes" id="UP001218218">
    <property type="component" value="Unassembled WGS sequence"/>
</dbReference>
<evidence type="ECO:0000313" key="2">
    <source>
        <dbReference type="Proteomes" id="UP001218218"/>
    </source>
</evidence>
<dbReference type="AlphaFoldDB" id="A0AAD7ECP2"/>
<evidence type="ECO:0000313" key="1">
    <source>
        <dbReference type="EMBL" id="KAJ7312227.1"/>
    </source>
</evidence>
<comment type="caution">
    <text evidence="1">The sequence shown here is derived from an EMBL/GenBank/DDBJ whole genome shotgun (WGS) entry which is preliminary data.</text>
</comment>
<keyword evidence="2" id="KW-1185">Reference proteome</keyword>
<sequence>MVDDKWESPLHRTRIELRLKLNTGHTYAVNIGYSFKFTINRETAMPIDLNDLTRPLSQPEVIALVDFEIETRPRETQVDRSYASLGFVAYRTKSIIQRTFLDRGFNLPDRFYKRGEQQQNQRGIKATAGISQGGPLATAALSYNQNNDTTLEATDSKVMPRCRVVSEPGDAWNEDCRSYSSYNIGYWAQDVRLSAERPEFRPLEVKVGMGINLRPPGSKMPLPQISFVNRNQVLIWVSDPTSKARIRGVIVLTSSYLHNIRTEEELSIYEHEEIKLGTENSNRPKTKTEENTGETISVSIAQVQNQAASGGSNTFLAAVPNFIAKRGRGPSGGHLTDISPNECLARGWDATNNEWRKVLWPALNKDFRAADFADTPGAPVWNIQCPWRKARTTNGTNVPS</sequence>
<accession>A0AAD7ECP2</accession>
<organism evidence="1 2">
    <name type="scientific">Mycena albidolilacea</name>
    <dbReference type="NCBI Taxonomy" id="1033008"/>
    <lineage>
        <taxon>Eukaryota</taxon>
        <taxon>Fungi</taxon>
        <taxon>Dikarya</taxon>
        <taxon>Basidiomycota</taxon>
        <taxon>Agaricomycotina</taxon>
        <taxon>Agaricomycetes</taxon>
        <taxon>Agaricomycetidae</taxon>
        <taxon>Agaricales</taxon>
        <taxon>Marasmiineae</taxon>
        <taxon>Mycenaceae</taxon>
        <taxon>Mycena</taxon>
    </lineage>
</organism>
<gene>
    <name evidence="1" type="ORF">DFH08DRAFT_897150</name>
</gene>